<organism evidence="1 2">
    <name type="scientific">Penicillium camemberti (strain FM 013)</name>
    <dbReference type="NCBI Taxonomy" id="1429867"/>
    <lineage>
        <taxon>Eukaryota</taxon>
        <taxon>Fungi</taxon>
        <taxon>Dikarya</taxon>
        <taxon>Ascomycota</taxon>
        <taxon>Pezizomycotina</taxon>
        <taxon>Eurotiomycetes</taxon>
        <taxon>Eurotiomycetidae</taxon>
        <taxon>Eurotiales</taxon>
        <taxon>Aspergillaceae</taxon>
        <taxon>Penicillium</taxon>
    </lineage>
</organism>
<dbReference type="AlphaFoldDB" id="A0A0G4P793"/>
<accession>A0A0G4P793</accession>
<dbReference type="Proteomes" id="UP000053732">
    <property type="component" value="Unassembled WGS sequence"/>
</dbReference>
<proteinExistence type="predicted"/>
<evidence type="ECO:0000313" key="1">
    <source>
        <dbReference type="EMBL" id="CRL22213.1"/>
    </source>
</evidence>
<protein>
    <submittedName>
        <fullName evidence="1">Str. FM013</fullName>
    </submittedName>
</protein>
<name>A0A0G4P793_PENC3</name>
<keyword evidence="2" id="KW-1185">Reference proteome</keyword>
<evidence type="ECO:0000313" key="2">
    <source>
        <dbReference type="Proteomes" id="UP000053732"/>
    </source>
</evidence>
<gene>
    <name evidence="1" type="ORF">PCAMFM013_S007g000194</name>
</gene>
<sequence>MDINKPEDRKSFNQLHHILQSGVHTLNTERLPIYLEAPTNVKPTNVKPTNVNAPHLGDIQQDLLRLRQELAWHQEAKEALLGLFGDTREVYRLLQKALLKASVQHSGDNCFSELVNDAQHAGFLLRQCLQRASYRLSESESHLLEALGISLDDTNGRDITVL</sequence>
<dbReference type="EMBL" id="HG793140">
    <property type="protein sequence ID" value="CRL22213.1"/>
    <property type="molecule type" value="Genomic_DNA"/>
</dbReference>
<reference evidence="1 2" key="1">
    <citation type="journal article" date="2014" name="Nat. Commun.">
        <title>Multiple recent horizontal transfers of a large genomic region in cheese making fungi.</title>
        <authorList>
            <person name="Cheeseman K."/>
            <person name="Ropars J."/>
            <person name="Renault P."/>
            <person name="Dupont J."/>
            <person name="Gouzy J."/>
            <person name="Branca A."/>
            <person name="Abraham A.L."/>
            <person name="Ceppi M."/>
            <person name="Conseiller E."/>
            <person name="Debuchy R."/>
            <person name="Malagnac F."/>
            <person name="Goarin A."/>
            <person name="Silar P."/>
            <person name="Lacoste S."/>
            <person name="Sallet E."/>
            <person name="Bensimon A."/>
            <person name="Giraud T."/>
            <person name="Brygoo Y."/>
        </authorList>
    </citation>
    <scope>NUCLEOTIDE SEQUENCE [LARGE SCALE GENOMIC DNA]</scope>
    <source>
        <strain evidence="2">FM 013</strain>
    </source>
</reference>